<protein>
    <recommendedName>
        <fullName evidence="7">SLC26A/SulP transporter domain-containing protein</fullName>
    </recommendedName>
</protein>
<dbReference type="InterPro" id="IPR001902">
    <property type="entry name" value="SLC26A/SulP_fam"/>
</dbReference>
<comment type="subcellular location">
    <subcellularLocation>
        <location evidence="1">Membrane</location>
        <topology evidence="1">Multi-pass membrane protein</topology>
    </subcellularLocation>
</comment>
<evidence type="ECO:0000256" key="3">
    <source>
        <dbReference type="ARBA" id="ARBA00022989"/>
    </source>
</evidence>
<keyword evidence="4 6" id="KW-0472">Membrane</keyword>
<evidence type="ECO:0000313" key="8">
    <source>
        <dbReference type="EMBL" id="GGE42560.1"/>
    </source>
</evidence>
<evidence type="ECO:0000256" key="2">
    <source>
        <dbReference type="ARBA" id="ARBA00022692"/>
    </source>
</evidence>
<dbReference type="EMBL" id="BMFJ01000002">
    <property type="protein sequence ID" value="GGE42560.1"/>
    <property type="molecule type" value="Genomic_DNA"/>
</dbReference>
<dbReference type="Proteomes" id="UP000612855">
    <property type="component" value="Unassembled WGS sequence"/>
</dbReference>
<feature type="transmembrane region" description="Helical" evidence="6">
    <location>
        <begin position="70"/>
        <end position="87"/>
    </location>
</feature>
<evidence type="ECO:0000256" key="6">
    <source>
        <dbReference type="SAM" id="Phobius"/>
    </source>
</evidence>
<evidence type="ECO:0000259" key="7">
    <source>
        <dbReference type="Pfam" id="PF00916"/>
    </source>
</evidence>
<evidence type="ECO:0000256" key="1">
    <source>
        <dbReference type="ARBA" id="ARBA00004141"/>
    </source>
</evidence>
<sequence length="269" mass="27851">MKPKLLTTLPTYDSAQFRADLIAGVTVAMVAIPLSIAIAIASGTTPHAGLITAVVGGFLISLLGGSRVQIGGPTGAFIVVVYGVVAAHGHDGLLLATLMAGAILLVAGTLRAGRLVRWVPEPVVTGFTLGIAAIIATSQFPDILGLTMQHVPADFLPKLAAVWTARDSLSWPALAVGVATIVLITTLRRLAPGFPGLIVAVALTSAAVKPLHCRWTPSSPASVHCRGPCRCPRCPRSRDRNYGNSCPPHWSSPSSPASNPSCRRLSPTA</sequence>
<feature type="transmembrane region" description="Helical" evidence="6">
    <location>
        <begin position="21"/>
        <end position="41"/>
    </location>
</feature>
<dbReference type="PANTHER" id="PTHR11814">
    <property type="entry name" value="SULFATE TRANSPORTER"/>
    <property type="match status" value="1"/>
</dbReference>
<accession>A0A917EJ03</accession>
<dbReference type="AlphaFoldDB" id="A0A917EJ03"/>
<keyword evidence="3 6" id="KW-1133">Transmembrane helix</keyword>
<name>A0A917EJ03_9RHOB</name>
<evidence type="ECO:0000313" key="9">
    <source>
        <dbReference type="Proteomes" id="UP000612855"/>
    </source>
</evidence>
<evidence type="ECO:0000256" key="5">
    <source>
        <dbReference type="SAM" id="MobiDB-lite"/>
    </source>
</evidence>
<comment type="caution">
    <text evidence="8">The sequence shown here is derived from an EMBL/GenBank/DDBJ whole genome shotgun (WGS) entry which is preliminary data.</text>
</comment>
<proteinExistence type="predicted"/>
<evidence type="ECO:0000256" key="4">
    <source>
        <dbReference type="ARBA" id="ARBA00023136"/>
    </source>
</evidence>
<organism evidence="8 9">
    <name type="scientific">Primorskyibacter flagellatus</name>
    <dbReference type="NCBI Taxonomy" id="1387277"/>
    <lineage>
        <taxon>Bacteria</taxon>
        <taxon>Pseudomonadati</taxon>
        <taxon>Pseudomonadota</taxon>
        <taxon>Alphaproteobacteria</taxon>
        <taxon>Rhodobacterales</taxon>
        <taxon>Roseobacteraceae</taxon>
        <taxon>Primorskyibacter</taxon>
    </lineage>
</organism>
<feature type="region of interest" description="Disordered" evidence="5">
    <location>
        <begin position="245"/>
        <end position="269"/>
    </location>
</feature>
<dbReference type="RefSeq" id="WP_269902653.1">
    <property type="nucleotide sequence ID" value="NZ_BMFJ01000002.1"/>
</dbReference>
<feature type="compositionally biased region" description="Low complexity" evidence="5">
    <location>
        <begin position="245"/>
        <end position="261"/>
    </location>
</feature>
<feature type="transmembrane region" description="Helical" evidence="6">
    <location>
        <begin position="93"/>
        <end position="110"/>
    </location>
</feature>
<feature type="transmembrane region" description="Helical" evidence="6">
    <location>
        <begin position="169"/>
        <end position="187"/>
    </location>
</feature>
<feature type="transmembrane region" description="Helical" evidence="6">
    <location>
        <begin position="122"/>
        <end position="140"/>
    </location>
</feature>
<dbReference type="InterPro" id="IPR011547">
    <property type="entry name" value="SLC26A/SulP_dom"/>
</dbReference>
<feature type="transmembrane region" description="Helical" evidence="6">
    <location>
        <begin position="47"/>
        <end position="63"/>
    </location>
</feature>
<keyword evidence="9" id="KW-1185">Reference proteome</keyword>
<dbReference type="Pfam" id="PF00916">
    <property type="entry name" value="Sulfate_transp"/>
    <property type="match status" value="1"/>
</dbReference>
<reference evidence="9" key="1">
    <citation type="journal article" date="2019" name="Int. J. Syst. Evol. Microbiol.">
        <title>The Global Catalogue of Microorganisms (GCM) 10K type strain sequencing project: providing services to taxonomists for standard genome sequencing and annotation.</title>
        <authorList>
            <consortium name="The Broad Institute Genomics Platform"/>
            <consortium name="The Broad Institute Genome Sequencing Center for Infectious Disease"/>
            <person name="Wu L."/>
            <person name="Ma J."/>
        </authorList>
    </citation>
    <scope>NUCLEOTIDE SEQUENCE [LARGE SCALE GENOMIC DNA]</scope>
    <source>
        <strain evidence="9">CGMCC 1.12664</strain>
    </source>
</reference>
<dbReference type="GO" id="GO:0016020">
    <property type="term" value="C:membrane"/>
    <property type="evidence" value="ECO:0007669"/>
    <property type="project" value="UniProtKB-SubCell"/>
</dbReference>
<keyword evidence="2 6" id="KW-0812">Transmembrane</keyword>
<gene>
    <name evidence="8" type="ORF">GCM10011360_32440</name>
</gene>
<dbReference type="GO" id="GO:0055085">
    <property type="term" value="P:transmembrane transport"/>
    <property type="evidence" value="ECO:0007669"/>
    <property type="project" value="InterPro"/>
</dbReference>
<feature type="domain" description="SLC26A/SulP transporter" evidence="7">
    <location>
        <begin position="17"/>
        <end position="200"/>
    </location>
</feature>